<dbReference type="Proteomes" id="UP001597383">
    <property type="component" value="Unassembled WGS sequence"/>
</dbReference>
<evidence type="ECO:0000313" key="3">
    <source>
        <dbReference type="Proteomes" id="UP001597383"/>
    </source>
</evidence>
<sequence length="101" mass="11381">MKAYKCSECGYKSITKKYYCPECRATAYEIVDVSGDGTVYSYTTIHIAPPEFADLAPYQVVLIELSNKLKVTGFMKDKVNIGDKVTIKEIKDSTYVFEKVS</sequence>
<protein>
    <submittedName>
        <fullName evidence="2">Zn-ribbon domain-containing OB-fold protein</fullName>
    </submittedName>
</protein>
<dbReference type="RefSeq" id="WP_377556185.1">
    <property type="nucleotide sequence ID" value="NZ_JBHUHQ010000015.1"/>
</dbReference>
<keyword evidence="3" id="KW-1185">Reference proteome</keyword>
<dbReference type="PANTHER" id="PTHR34075:SF5">
    <property type="entry name" value="BLR3430 PROTEIN"/>
    <property type="match status" value="1"/>
</dbReference>
<dbReference type="PANTHER" id="PTHR34075">
    <property type="entry name" value="BLR3430 PROTEIN"/>
    <property type="match status" value="1"/>
</dbReference>
<dbReference type="InterPro" id="IPR012340">
    <property type="entry name" value="NA-bd_OB-fold"/>
</dbReference>
<evidence type="ECO:0000259" key="1">
    <source>
        <dbReference type="Pfam" id="PF01796"/>
    </source>
</evidence>
<evidence type="ECO:0000313" key="2">
    <source>
        <dbReference type="EMBL" id="MFD2044583.1"/>
    </source>
</evidence>
<dbReference type="Pfam" id="PF01796">
    <property type="entry name" value="OB_ChsH2_C"/>
    <property type="match status" value="1"/>
</dbReference>
<dbReference type="InterPro" id="IPR002878">
    <property type="entry name" value="ChsH2_C"/>
</dbReference>
<dbReference type="InterPro" id="IPR052513">
    <property type="entry name" value="Thioester_dehydratase-like"/>
</dbReference>
<accession>A0ABW4VZ86</accession>
<feature type="domain" description="ChsH2 C-terminal OB-fold" evidence="1">
    <location>
        <begin position="31"/>
        <end position="87"/>
    </location>
</feature>
<dbReference type="EMBL" id="JBHUHQ010000015">
    <property type="protein sequence ID" value="MFD2044583.1"/>
    <property type="molecule type" value="Genomic_DNA"/>
</dbReference>
<dbReference type="SUPFAM" id="SSF50249">
    <property type="entry name" value="Nucleic acid-binding proteins"/>
    <property type="match status" value="1"/>
</dbReference>
<organism evidence="2 3">
    <name type="scientific">Ornithinibacillus salinisoli</name>
    <dbReference type="NCBI Taxonomy" id="1848459"/>
    <lineage>
        <taxon>Bacteria</taxon>
        <taxon>Bacillati</taxon>
        <taxon>Bacillota</taxon>
        <taxon>Bacilli</taxon>
        <taxon>Bacillales</taxon>
        <taxon>Bacillaceae</taxon>
        <taxon>Ornithinibacillus</taxon>
    </lineage>
</organism>
<reference evidence="3" key="1">
    <citation type="journal article" date="2019" name="Int. J. Syst. Evol. Microbiol.">
        <title>The Global Catalogue of Microorganisms (GCM) 10K type strain sequencing project: providing services to taxonomists for standard genome sequencing and annotation.</title>
        <authorList>
            <consortium name="The Broad Institute Genomics Platform"/>
            <consortium name="The Broad Institute Genome Sequencing Center for Infectious Disease"/>
            <person name="Wu L."/>
            <person name="Ma J."/>
        </authorList>
    </citation>
    <scope>NUCLEOTIDE SEQUENCE [LARGE SCALE GENOMIC DNA]</scope>
    <source>
        <strain evidence="3">R28</strain>
    </source>
</reference>
<gene>
    <name evidence="2" type="ORF">ACFSJF_09920</name>
</gene>
<proteinExistence type="predicted"/>
<name>A0ABW4VZ86_9BACI</name>
<comment type="caution">
    <text evidence="2">The sequence shown here is derived from an EMBL/GenBank/DDBJ whole genome shotgun (WGS) entry which is preliminary data.</text>
</comment>